<comment type="caution">
    <text evidence="2">The sequence shown here is derived from an EMBL/GenBank/DDBJ whole genome shotgun (WGS) entry which is preliminary data.</text>
</comment>
<dbReference type="OrthoDB" id="5426775at2759"/>
<dbReference type="Pfam" id="PF25545">
    <property type="entry name" value="DUF7924"/>
    <property type="match status" value="1"/>
</dbReference>
<dbReference type="Proteomes" id="UP001152049">
    <property type="component" value="Unassembled WGS sequence"/>
</dbReference>
<gene>
    <name evidence="2" type="ORF">NW762_003764</name>
</gene>
<name>A0A9W8VJE4_9HYPO</name>
<accession>A0A9W8VJE4</accession>
<keyword evidence="3" id="KW-1185">Reference proteome</keyword>
<sequence>MPPMKSILSGTGRLDLWMQGISLLEPSEIPSRMPLSTMRLVIQMREAEAETPEPKVQDMYEKHTMHRLWERASSGEVYAWFLEFSRLGPSGDYVLKSREGHNMTAALLRYVNKKLTETETPKPNILYGYYYSSLGIANHSEIPSWETNEGKAISDFGLFYPFLVVKIQGHVSKTTGRCMYKATNECMAASSIGARMVDKMNRRLVQRNKEGKCKTLNSSVFSITLNGAVACVYITYAWDENNEHVCSIGSFLLEDAPHYHKFFAIVQEIIRWGTTERLEDIREAISIIQKTGPSWYPRYQ</sequence>
<dbReference type="PANTHER" id="PTHR42470">
    <property type="entry name" value="VAST DOMAIN-CONTAINING PROTEIN"/>
    <property type="match status" value="1"/>
</dbReference>
<dbReference type="AlphaFoldDB" id="A0A9W8VJE4"/>
<feature type="domain" description="DUF7924" evidence="1">
    <location>
        <begin position="114"/>
        <end position="285"/>
    </location>
</feature>
<dbReference type="PANTHER" id="PTHR42470:SF1">
    <property type="entry name" value="VAST DOMAIN-CONTAINING PROTEIN"/>
    <property type="match status" value="1"/>
</dbReference>
<reference evidence="2" key="1">
    <citation type="submission" date="2022-09" db="EMBL/GenBank/DDBJ databases">
        <title>Fusarium specimens isolated from Avocado Roots.</title>
        <authorList>
            <person name="Stajich J."/>
            <person name="Roper C."/>
            <person name="Heimlech-Rivalta G."/>
        </authorList>
    </citation>
    <scope>NUCLEOTIDE SEQUENCE</scope>
    <source>
        <strain evidence="2">CF00136</strain>
    </source>
</reference>
<proteinExistence type="predicted"/>
<dbReference type="EMBL" id="JAOQAZ010000004">
    <property type="protein sequence ID" value="KAJ4267652.1"/>
    <property type="molecule type" value="Genomic_DNA"/>
</dbReference>
<dbReference type="InterPro" id="IPR057684">
    <property type="entry name" value="DUF7924"/>
</dbReference>
<evidence type="ECO:0000313" key="3">
    <source>
        <dbReference type="Proteomes" id="UP001152049"/>
    </source>
</evidence>
<evidence type="ECO:0000259" key="1">
    <source>
        <dbReference type="Pfam" id="PF25545"/>
    </source>
</evidence>
<evidence type="ECO:0000313" key="2">
    <source>
        <dbReference type="EMBL" id="KAJ4267652.1"/>
    </source>
</evidence>
<protein>
    <recommendedName>
        <fullName evidence="1">DUF7924 domain-containing protein</fullName>
    </recommendedName>
</protein>
<organism evidence="2 3">
    <name type="scientific">Fusarium torreyae</name>
    <dbReference type="NCBI Taxonomy" id="1237075"/>
    <lineage>
        <taxon>Eukaryota</taxon>
        <taxon>Fungi</taxon>
        <taxon>Dikarya</taxon>
        <taxon>Ascomycota</taxon>
        <taxon>Pezizomycotina</taxon>
        <taxon>Sordariomycetes</taxon>
        <taxon>Hypocreomycetidae</taxon>
        <taxon>Hypocreales</taxon>
        <taxon>Nectriaceae</taxon>
        <taxon>Fusarium</taxon>
    </lineage>
</organism>